<gene>
    <name evidence="9" type="ORF">BCR41DRAFT_91108</name>
</gene>
<keyword evidence="2" id="KW-0238">DNA-binding</keyword>
<dbReference type="Gene3D" id="1.10.10.60">
    <property type="entry name" value="Homeodomain-like"/>
    <property type="match status" value="3"/>
</dbReference>
<dbReference type="GeneID" id="33572923"/>
<evidence type="ECO:0000256" key="5">
    <source>
        <dbReference type="SAM" id="SignalP"/>
    </source>
</evidence>
<evidence type="ECO:0000256" key="1">
    <source>
        <dbReference type="ARBA" id="ARBA00023015"/>
    </source>
</evidence>
<evidence type="ECO:0000256" key="3">
    <source>
        <dbReference type="ARBA" id="ARBA00023163"/>
    </source>
</evidence>
<dbReference type="RefSeq" id="XP_021880693.1">
    <property type="nucleotide sequence ID" value="XM_022031082.1"/>
</dbReference>
<evidence type="ECO:0000313" key="9">
    <source>
        <dbReference type="EMBL" id="ORZ13909.1"/>
    </source>
</evidence>
<feature type="domain" description="SANT" evidence="7">
    <location>
        <begin position="369"/>
        <end position="417"/>
    </location>
</feature>
<evidence type="ECO:0000259" key="6">
    <source>
        <dbReference type="PROSITE" id="PS50090"/>
    </source>
</evidence>
<organism evidence="9 10">
    <name type="scientific">Lobosporangium transversale</name>
    <dbReference type="NCBI Taxonomy" id="64571"/>
    <lineage>
        <taxon>Eukaryota</taxon>
        <taxon>Fungi</taxon>
        <taxon>Fungi incertae sedis</taxon>
        <taxon>Mucoromycota</taxon>
        <taxon>Mortierellomycotina</taxon>
        <taxon>Mortierellomycetes</taxon>
        <taxon>Mortierellales</taxon>
        <taxon>Mortierellaceae</taxon>
        <taxon>Lobosporangium</taxon>
    </lineage>
</organism>
<dbReference type="PROSITE" id="PS50090">
    <property type="entry name" value="MYB_LIKE"/>
    <property type="match status" value="3"/>
</dbReference>
<feature type="chain" id="PRO_5013028270" description="Homeodomain-like protein" evidence="5">
    <location>
        <begin position="29"/>
        <end position="417"/>
    </location>
</feature>
<feature type="domain" description="HTH myb-type" evidence="8">
    <location>
        <begin position="372"/>
        <end position="417"/>
    </location>
</feature>
<dbReference type="PANTHER" id="PTHR46621:SF1">
    <property type="entry name" value="SNRNA-ACTIVATING PROTEIN COMPLEX SUBUNIT 4"/>
    <property type="match status" value="1"/>
</dbReference>
<dbReference type="InParanoid" id="A0A1Y2GQ00"/>
<keyword evidence="3" id="KW-0804">Transcription</keyword>
<dbReference type="OrthoDB" id="2143914at2759"/>
<dbReference type="GO" id="GO:0000978">
    <property type="term" value="F:RNA polymerase II cis-regulatory region sequence-specific DNA binding"/>
    <property type="evidence" value="ECO:0007669"/>
    <property type="project" value="TreeGrafter"/>
</dbReference>
<dbReference type="InterPro" id="IPR017884">
    <property type="entry name" value="SANT_dom"/>
</dbReference>
<dbReference type="SMART" id="SM00717">
    <property type="entry name" value="SANT"/>
    <property type="match status" value="4"/>
</dbReference>
<dbReference type="GO" id="GO:0001006">
    <property type="term" value="F:RNA polymerase III type 3 promoter sequence-specific DNA binding"/>
    <property type="evidence" value="ECO:0007669"/>
    <property type="project" value="TreeGrafter"/>
</dbReference>
<reference evidence="9 10" key="1">
    <citation type="submission" date="2016-07" db="EMBL/GenBank/DDBJ databases">
        <title>Pervasive Adenine N6-methylation of Active Genes in Fungi.</title>
        <authorList>
            <consortium name="DOE Joint Genome Institute"/>
            <person name="Mondo S.J."/>
            <person name="Dannebaum R.O."/>
            <person name="Kuo R.C."/>
            <person name="Labutti K."/>
            <person name="Haridas S."/>
            <person name="Kuo A."/>
            <person name="Salamov A."/>
            <person name="Ahrendt S.R."/>
            <person name="Lipzen A."/>
            <person name="Sullivan W."/>
            <person name="Andreopoulos W.B."/>
            <person name="Clum A."/>
            <person name="Lindquist E."/>
            <person name="Daum C."/>
            <person name="Ramamoorthy G.K."/>
            <person name="Gryganskyi A."/>
            <person name="Culley D."/>
            <person name="Magnuson J.K."/>
            <person name="James T.Y."/>
            <person name="O'Malley M.A."/>
            <person name="Stajich J.E."/>
            <person name="Spatafora J.W."/>
            <person name="Visel A."/>
            <person name="Grigoriev I.V."/>
        </authorList>
    </citation>
    <scope>NUCLEOTIDE SEQUENCE [LARGE SCALE GENOMIC DNA]</scope>
    <source>
        <strain evidence="9 10">NRRL 3116</strain>
    </source>
</reference>
<keyword evidence="1" id="KW-0805">Transcription regulation</keyword>
<keyword evidence="10" id="KW-1185">Reference proteome</keyword>
<dbReference type="PROSITE" id="PS51293">
    <property type="entry name" value="SANT"/>
    <property type="match status" value="1"/>
</dbReference>
<name>A0A1Y2GQ00_9FUNG</name>
<dbReference type="InterPro" id="IPR017930">
    <property type="entry name" value="Myb_dom"/>
</dbReference>
<dbReference type="AlphaFoldDB" id="A0A1Y2GQ00"/>
<dbReference type="PROSITE" id="PS51294">
    <property type="entry name" value="HTH_MYB"/>
    <property type="match status" value="2"/>
</dbReference>
<dbReference type="GO" id="GO:0042795">
    <property type="term" value="P:snRNA transcription by RNA polymerase II"/>
    <property type="evidence" value="ECO:0007669"/>
    <property type="project" value="TreeGrafter"/>
</dbReference>
<feature type="domain" description="Myb-like" evidence="6">
    <location>
        <begin position="371"/>
        <end position="416"/>
    </location>
</feature>
<dbReference type="CDD" id="cd00167">
    <property type="entry name" value="SANT"/>
    <property type="match status" value="3"/>
</dbReference>
<evidence type="ECO:0000259" key="8">
    <source>
        <dbReference type="PROSITE" id="PS51294"/>
    </source>
</evidence>
<proteinExistence type="predicted"/>
<evidence type="ECO:0000313" key="10">
    <source>
        <dbReference type="Proteomes" id="UP000193648"/>
    </source>
</evidence>
<dbReference type="STRING" id="64571.A0A1Y2GQ00"/>
<evidence type="ECO:0000256" key="2">
    <source>
        <dbReference type="ARBA" id="ARBA00023125"/>
    </source>
</evidence>
<feature type="signal peptide" evidence="5">
    <location>
        <begin position="1"/>
        <end position="28"/>
    </location>
</feature>
<accession>A0A1Y2GQ00</accession>
<dbReference type="InterPro" id="IPR051575">
    <property type="entry name" value="Myb-like_DNA-bd"/>
</dbReference>
<feature type="domain" description="Myb-like" evidence="6">
    <location>
        <begin position="247"/>
        <end position="301"/>
    </location>
</feature>
<dbReference type="Pfam" id="PF00249">
    <property type="entry name" value="Myb_DNA-binding"/>
    <property type="match status" value="3"/>
</dbReference>
<keyword evidence="4" id="KW-0539">Nucleus</keyword>
<evidence type="ECO:0008006" key="11">
    <source>
        <dbReference type="Google" id="ProtNLM"/>
    </source>
</evidence>
<keyword evidence="5" id="KW-0732">Signal</keyword>
<dbReference type="EMBL" id="MCFF01000022">
    <property type="protein sequence ID" value="ORZ13909.1"/>
    <property type="molecule type" value="Genomic_DNA"/>
</dbReference>
<feature type="domain" description="HTH myb-type" evidence="8">
    <location>
        <begin position="342"/>
        <end position="370"/>
    </location>
</feature>
<sequence length="417" mass="48114">MRRRSGRNGGVSFALLLIATHNLRQTSSQINIERISTVTIKFGMFTTKKKKKILPFDSVLMMLATRSHWLHSLAKSALGSPAKTLLESHIRSNTFSKFLVPCTAFQWTKTKGSNDLSTVRWFHQSTTNTQEKSAPSPPSTDEEFVTSSRAAFLSREERPSSRSIAKLGKHPVRFAKKKTLWTKEENELAEQLLSQRLSAADCCAYFPNRTPDGVIHKLSTLRKKAREKELLEKGKVDMRLYVPIPRPWTKEEDEGLKERVNRLKKEGVKEIHWADVANTVIDGRRMERTSSACRSRWNFLENGLVLNYKRWTEMEDDRLLNAINEYQGLSDFRKEGDLQSIDWKEIAKKVGTRDNAQCRRRAHGTLLKKLEGPWSDQELKALEEGFNKYGRDWDEIAKMLGTRSADQARRKYFHLNK</sequence>
<protein>
    <recommendedName>
        <fullName evidence="11">Homeodomain-like protein</fullName>
    </recommendedName>
</protein>
<dbReference type="SUPFAM" id="SSF46689">
    <property type="entry name" value="Homeodomain-like"/>
    <property type="match status" value="2"/>
</dbReference>
<dbReference type="Proteomes" id="UP000193648">
    <property type="component" value="Unassembled WGS sequence"/>
</dbReference>
<evidence type="ECO:0000259" key="7">
    <source>
        <dbReference type="PROSITE" id="PS51293"/>
    </source>
</evidence>
<dbReference type="GO" id="GO:0019185">
    <property type="term" value="C:snRNA-activating protein complex"/>
    <property type="evidence" value="ECO:0007669"/>
    <property type="project" value="TreeGrafter"/>
</dbReference>
<dbReference type="PANTHER" id="PTHR46621">
    <property type="entry name" value="SNRNA-ACTIVATING PROTEIN COMPLEX SUBUNIT 4"/>
    <property type="match status" value="1"/>
</dbReference>
<dbReference type="InterPro" id="IPR009057">
    <property type="entry name" value="Homeodomain-like_sf"/>
</dbReference>
<comment type="caution">
    <text evidence="9">The sequence shown here is derived from an EMBL/GenBank/DDBJ whole genome shotgun (WGS) entry which is preliminary data.</text>
</comment>
<evidence type="ECO:0000256" key="4">
    <source>
        <dbReference type="ARBA" id="ARBA00023242"/>
    </source>
</evidence>
<feature type="domain" description="Myb-like" evidence="6">
    <location>
        <begin position="310"/>
        <end position="366"/>
    </location>
</feature>
<dbReference type="InterPro" id="IPR001005">
    <property type="entry name" value="SANT/Myb"/>
</dbReference>
<dbReference type="GO" id="GO:0042796">
    <property type="term" value="P:snRNA transcription by RNA polymerase III"/>
    <property type="evidence" value="ECO:0007669"/>
    <property type="project" value="TreeGrafter"/>
</dbReference>